<proteinExistence type="predicted"/>
<name>A0A645CUJ6_9ZZZZ</name>
<dbReference type="EMBL" id="VSSQ01030154">
    <property type="protein sequence ID" value="MPM80574.1"/>
    <property type="molecule type" value="Genomic_DNA"/>
</dbReference>
<evidence type="ECO:0000313" key="1">
    <source>
        <dbReference type="EMBL" id="MPM80574.1"/>
    </source>
</evidence>
<organism evidence="1">
    <name type="scientific">bioreactor metagenome</name>
    <dbReference type="NCBI Taxonomy" id="1076179"/>
    <lineage>
        <taxon>unclassified sequences</taxon>
        <taxon>metagenomes</taxon>
        <taxon>ecological metagenomes</taxon>
    </lineage>
</organism>
<dbReference type="AlphaFoldDB" id="A0A645CUJ6"/>
<gene>
    <name evidence="1" type="ORF">SDC9_127622</name>
</gene>
<accession>A0A645CUJ6</accession>
<comment type="caution">
    <text evidence="1">The sequence shown here is derived from an EMBL/GenBank/DDBJ whole genome shotgun (WGS) entry which is preliminary data.</text>
</comment>
<reference evidence="1" key="1">
    <citation type="submission" date="2019-08" db="EMBL/GenBank/DDBJ databases">
        <authorList>
            <person name="Kucharzyk K."/>
            <person name="Murdoch R.W."/>
            <person name="Higgins S."/>
            <person name="Loffler F."/>
        </authorList>
    </citation>
    <scope>NUCLEOTIDE SEQUENCE</scope>
</reference>
<sequence length="100" mass="10957">MLEQPFLGEIVLGIQQQDLAAWLVLLEVVRHHGRTLVGAGRAAERVVRNRHYKGAAVFHGLHLPAQQLRLRTGLPGMRSLFCGGLVVALQCTPAHIHAGR</sequence>
<protein>
    <submittedName>
        <fullName evidence="1">Uncharacterized protein</fullName>
    </submittedName>
</protein>